<evidence type="ECO:0000256" key="12">
    <source>
        <dbReference type="ARBA" id="ARBA00023016"/>
    </source>
</evidence>
<evidence type="ECO:0000256" key="6">
    <source>
        <dbReference type="ARBA" id="ARBA00022670"/>
    </source>
</evidence>
<dbReference type="FunFam" id="2.40.10.120:FF:000007">
    <property type="entry name" value="Periplasmic serine endoprotease DegP-like"/>
    <property type="match status" value="1"/>
</dbReference>
<keyword evidence="19" id="KW-1185">Reference proteome</keyword>
<feature type="binding site" evidence="15">
    <location>
        <begin position="262"/>
        <end position="264"/>
    </location>
    <ligand>
        <name>substrate</name>
    </ligand>
</feature>
<organism evidence="18 19">
    <name type="scientific">Notoacmeibacter ruber</name>
    <dbReference type="NCBI Taxonomy" id="2670375"/>
    <lineage>
        <taxon>Bacteria</taxon>
        <taxon>Pseudomonadati</taxon>
        <taxon>Pseudomonadota</taxon>
        <taxon>Alphaproteobacteria</taxon>
        <taxon>Hyphomicrobiales</taxon>
        <taxon>Notoacmeibacteraceae</taxon>
        <taxon>Notoacmeibacter</taxon>
    </lineage>
</organism>
<feature type="active site" description="Charge relay system" evidence="14">
    <location>
        <position position="159"/>
    </location>
</feature>
<evidence type="ECO:0000256" key="16">
    <source>
        <dbReference type="SAM" id="MobiDB-lite"/>
    </source>
</evidence>
<feature type="active site" description="Charge relay system" evidence="14">
    <location>
        <position position="189"/>
    </location>
</feature>
<evidence type="ECO:0000256" key="14">
    <source>
        <dbReference type="PIRSR" id="PIRSR611782-1"/>
    </source>
</evidence>
<dbReference type="InterPro" id="IPR051201">
    <property type="entry name" value="Chloro_Bact_Ser_Proteases"/>
</dbReference>
<feature type="domain" description="PDZ" evidence="17">
    <location>
        <begin position="308"/>
        <end position="374"/>
    </location>
</feature>
<dbReference type="Pfam" id="PF13365">
    <property type="entry name" value="Trypsin_2"/>
    <property type="match status" value="1"/>
</dbReference>
<evidence type="ECO:0000256" key="15">
    <source>
        <dbReference type="PIRSR" id="PIRSR611782-2"/>
    </source>
</evidence>
<keyword evidence="10" id="KW-0378">Hydrolase</keyword>
<feature type="region of interest" description="Disordered" evidence="16">
    <location>
        <begin position="112"/>
        <end position="146"/>
    </location>
</feature>
<keyword evidence="12" id="KW-0346">Stress response</keyword>
<evidence type="ECO:0000256" key="11">
    <source>
        <dbReference type="ARBA" id="ARBA00022825"/>
    </source>
</evidence>
<dbReference type="PANTHER" id="PTHR43343:SF3">
    <property type="entry name" value="PROTEASE DO-LIKE 8, CHLOROPLASTIC"/>
    <property type="match status" value="1"/>
</dbReference>
<evidence type="ECO:0000313" key="19">
    <source>
        <dbReference type="Proteomes" id="UP000281094"/>
    </source>
</evidence>
<dbReference type="SUPFAM" id="SSF50156">
    <property type="entry name" value="PDZ domain-like"/>
    <property type="match status" value="2"/>
</dbReference>
<dbReference type="EMBL" id="RCWN01000001">
    <property type="protein sequence ID" value="RLQ87538.1"/>
    <property type="molecule type" value="Genomic_DNA"/>
</dbReference>
<dbReference type="GO" id="GO:0006508">
    <property type="term" value="P:proteolysis"/>
    <property type="evidence" value="ECO:0007669"/>
    <property type="project" value="UniProtKB-KW"/>
</dbReference>
<evidence type="ECO:0000256" key="7">
    <source>
        <dbReference type="ARBA" id="ARBA00022729"/>
    </source>
</evidence>
<comment type="subcellular location">
    <subcellularLocation>
        <location evidence="2">Periplasm</location>
    </subcellularLocation>
</comment>
<evidence type="ECO:0000256" key="9">
    <source>
        <dbReference type="ARBA" id="ARBA00022764"/>
    </source>
</evidence>
<evidence type="ECO:0000256" key="8">
    <source>
        <dbReference type="ARBA" id="ARBA00022737"/>
    </source>
</evidence>
<keyword evidence="6" id="KW-0645">Protease</keyword>
<proteinExistence type="inferred from homology"/>
<dbReference type="CDD" id="cd10839">
    <property type="entry name" value="cpPDZ1_DegP-like"/>
    <property type="match status" value="1"/>
</dbReference>
<dbReference type="InterPro" id="IPR011782">
    <property type="entry name" value="Pept_S1C_Do"/>
</dbReference>
<reference evidence="18 19" key="1">
    <citation type="submission" date="2018-10" db="EMBL/GenBank/DDBJ databases">
        <title>Notoacmeibacter sp. M2BS9Y-3-1, whole genome shotgun sequence.</title>
        <authorList>
            <person name="Tuo L."/>
        </authorList>
    </citation>
    <scope>NUCLEOTIDE SEQUENCE [LARGE SCALE GENOMIC DNA]</scope>
    <source>
        <strain evidence="18 19">M2BS9Y-3-1</strain>
    </source>
</reference>
<evidence type="ECO:0000256" key="10">
    <source>
        <dbReference type="ARBA" id="ARBA00022801"/>
    </source>
</evidence>
<evidence type="ECO:0000256" key="4">
    <source>
        <dbReference type="ARBA" id="ARBA00013035"/>
    </source>
</evidence>
<feature type="domain" description="PDZ" evidence="17">
    <location>
        <begin position="427"/>
        <end position="486"/>
    </location>
</feature>
<feature type="compositionally biased region" description="Polar residues" evidence="16">
    <location>
        <begin position="422"/>
        <end position="437"/>
    </location>
</feature>
<evidence type="ECO:0000313" key="18">
    <source>
        <dbReference type="EMBL" id="RLQ87538.1"/>
    </source>
</evidence>
<keyword evidence="11" id="KW-0720">Serine protease</keyword>
<dbReference type="NCBIfam" id="TIGR02037">
    <property type="entry name" value="degP_htrA_DO"/>
    <property type="match status" value="1"/>
</dbReference>
<dbReference type="Pfam" id="PF00595">
    <property type="entry name" value="PDZ"/>
    <property type="match status" value="1"/>
</dbReference>
<evidence type="ECO:0000256" key="1">
    <source>
        <dbReference type="ARBA" id="ARBA00001772"/>
    </source>
</evidence>
<dbReference type="PROSITE" id="PS50106">
    <property type="entry name" value="PDZ"/>
    <property type="match status" value="2"/>
</dbReference>
<dbReference type="InterPro" id="IPR009003">
    <property type="entry name" value="Peptidase_S1_PA"/>
</dbReference>
<dbReference type="Proteomes" id="UP000281094">
    <property type="component" value="Unassembled WGS sequence"/>
</dbReference>
<comment type="catalytic activity">
    <reaction evidence="1">
        <text>Acts on substrates that are at least partially unfolded. The cleavage site P1 residue is normally between a pair of hydrophobic residues, such as Val-|-Val.</text>
        <dbReference type="EC" id="3.4.21.107"/>
    </reaction>
</comment>
<dbReference type="PANTHER" id="PTHR43343">
    <property type="entry name" value="PEPTIDASE S12"/>
    <property type="match status" value="1"/>
</dbReference>
<feature type="binding site" evidence="15">
    <location>
        <position position="189"/>
    </location>
    <ligand>
        <name>substrate</name>
    </ligand>
</feature>
<evidence type="ECO:0000256" key="5">
    <source>
        <dbReference type="ARBA" id="ARBA00013958"/>
    </source>
</evidence>
<feature type="region of interest" description="Disordered" evidence="16">
    <location>
        <begin position="413"/>
        <end position="437"/>
    </location>
</feature>
<dbReference type="GO" id="GO:0004252">
    <property type="term" value="F:serine-type endopeptidase activity"/>
    <property type="evidence" value="ECO:0007669"/>
    <property type="project" value="InterPro"/>
</dbReference>
<name>A0A3L7J9V9_9HYPH</name>
<dbReference type="EC" id="3.4.21.107" evidence="4"/>
<feature type="compositionally biased region" description="Basic and acidic residues" evidence="16">
    <location>
        <begin position="118"/>
        <end position="139"/>
    </location>
</feature>
<evidence type="ECO:0000256" key="3">
    <source>
        <dbReference type="ARBA" id="ARBA00010541"/>
    </source>
</evidence>
<comment type="caution">
    <text evidence="18">The sequence shown here is derived from an EMBL/GenBank/DDBJ whole genome shotgun (WGS) entry which is preliminary data.</text>
</comment>
<keyword evidence="9" id="KW-0574">Periplasm</keyword>
<dbReference type="Gene3D" id="2.40.10.120">
    <property type="match status" value="1"/>
</dbReference>
<dbReference type="PROSITE" id="PS51318">
    <property type="entry name" value="TAT"/>
    <property type="match status" value="1"/>
</dbReference>
<sequence>MAQKPSTPLRRRLLAAAGAVAILGGGAAGISTYQSMPAFADQVTVPTTERSTAFDGFADVVERVSPAVVSVRVKSNRQLTSNNQNGFSFEFRGMPGLEQLPEDHPFRRFFREFGGQDDDARPNRERDRAERDRPRRERPSGQGSGFFISEDGYVVTNNHVVENGSSYTVVLDDGTELDGKLVGTDPRTDLAVLKVDTEGRDIQFVKFADDSKVRVGDWVLAIGNPFGLGGSVTAGIVSARGRDIGAGPYDDFIQIDAPVNRGNSGGPAFNTAGEVIGINTAIFSPSGGNVGIAFAIPATAASRIVDDLIDDGSIERGWLGVQIAPVSDDIAEAVGLDMAEGALVQQPTEKSPGAQAGIEAGDIIVAVNGEKIDDPRSLSRKIAGFEPDTEITVSVFRDGDTKDIDVQLGLMPKPDEMAMSSGPAQEDSQAPEQASSSLDDLGLTVTPAEDGEGLVITEVEADSDAEDKGLSAGDIILKVNGQAVNSAEDVTDATDKALEGGRRAVLMQVKTNDAQRFVALPVSRG</sequence>
<dbReference type="GO" id="GO:0042597">
    <property type="term" value="C:periplasmic space"/>
    <property type="evidence" value="ECO:0007669"/>
    <property type="project" value="UniProtKB-SubCell"/>
</dbReference>
<dbReference type="InterPro" id="IPR006311">
    <property type="entry name" value="TAT_signal"/>
</dbReference>
<dbReference type="PRINTS" id="PR00834">
    <property type="entry name" value="PROTEASES2C"/>
</dbReference>
<accession>A0A3L7J9V9</accession>
<dbReference type="SMART" id="SM00228">
    <property type="entry name" value="PDZ"/>
    <property type="match status" value="2"/>
</dbReference>
<gene>
    <name evidence="18" type="ORF">D8780_04265</name>
</gene>
<keyword evidence="7" id="KW-0732">Signal</keyword>
<feature type="binding site" evidence="15">
    <location>
        <position position="159"/>
    </location>
    <ligand>
        <name>substrate</name>
    </ligand>
</feature>
<keyword evidence="8" id="KW-0677">Repeat</keyword>
<protein>
    <recommendedName>
        <fullName evidence="5">Probable periplasmic serine endoprotease DegP-like</fullName>
        <ecNumber evidence="4">3.4.21.107</ecNumber>
    </recommendedName>
    <alternativeName>
        <fullName evidence="13">Protease Do</fullName>
    </alternativeName>
</protein>
<dbReference type="InterPro" id="IPR036034">
    <property type="entry name" value="PDZ_sf"/>
</dbReference>
<feature type="active site" description="Charge relay system" evidence="14">
    <location>
        <position position="264"/>
    </location>
</feature>
<dbReference type="InterPro" id="IPR001478">
    <property type="entry name" value="PDZ"/>
</dbReference>
<evidence type="ECO:0000256" key="2">
    <source>
        <dbReference type="ARBA" id="ARBA00004418"/>
    </source>
</evidence>
<dbReference type="Gene3D" id="2.30.42.10">
    <property type="match status" value="2"/>
</dbReference>
<dbReference type="RefSeq" id="WP_121644505.1">
    <property type="nucleotide sequence ID" value="NZ_RCWN01000001.1"/>
</dbReference>
<dbReference type="InterPro" id="IPR001940">
    <property type="entry name" value="Peptidase_S1C"/>
</dbReference>
<evidence type="ECO:0000259" key="17">
    <source>
        <dbReference type="PROSITE" id="PS50106"/>
    </source>
</evidence>
<evidence type="ECO:0000256" key="13">
    <source>
        <dbReference type="ARBA" id="ARBA00032850"/>
    </source>
</evidence>
<comment type="similarity">
    <text evidence="3">Belongs to the peptidase S1C family.</text>
</comment>
<dbReference type="AlphaFoldDB" id="A0A3L7J9V9"/>
<dbReference type="Pfam" id="PF13180">
    <property type="entry name" value="PDZ_2"/>
    <property type="match status" value="1"/>
</dbReference>
<dbReference type="SUPFAM" id="SSF50494">
    <property type="entry name" value="Trypsin-like serine proteases"/>
    <property type="match status" value="1"/>
</dbReference>